<keyword evidence="4 7" id="KW-0812">Transmembrane</keyword>
<dbReference type="InterPro" id="IPR000515">
    <property type="entry name" value="MetI-like"/>
</dbReference>
<comment type="subcellular location">
    <subcellularLocation>
        <location evidence="1 7">Cell membrane</location>
        <topology evidence="1 7">Multi-pass membrane protein</topology>
    </subcellularLocation>
</comment>
<gene>
    <name evidence="9" type="ORF">CLV63_102424</name>
</gene>
<evidence type="ECO:0000313" key="9">
    <source>
        <dbReference type="EMBL" id="PSL00297.1"/>
    </source>
</evidence>
<comment type="caution">
    <text evidence="9">The sequence shown here is derived from an EMBL/GenBank/DDBJ whole genome shotgun (WGS) entry which is preliminary data.</text>
</comment>
<dbReference type="PANTHER" id="PTHR43386">
    <property type="entry name" value="OLIGOPEPTIDE TRANSPORT SYSTEM PERMEASE PROTEIN APPC"/>
    <property type="match status" value="1"/>
</dbReference>
<dbReference type="AlphaFoldDB" id="A0A2P8DSV8"/>
<dbReference type="Pfam" id="PF00528">
    <property type="entry name" value="BPD_transp_1"/>
    <property type="match status" value="1"/>
</dbReference>
<feature type="transmembrane region" description="Helical" evidence="7">
    <location>
        <begin position="28"/>
        <end position="48"/>
    </location>
</feature>
<evidence type="ECO:0000256" key="7">
    <source>
        <dbReference type="RuleBase" id="RU363032"/>
    </source>
</evidence>
<evidence type="ECO:0000256" key="5">
    <source>
        <dbReference type="ARBA" id="ARBA00022989"/>
    </source>
</evidence>
<feature type="transmembrane region" description="Helical" evidence="7">
    <location>
        <begin position="150"/>
        <end position="171"/>
    </location>
</feature>
<proteinExistence type="inferred from homology"/>
<evidence type="ECO:0000256" key="6">
    <source>
        <dbReference type="ARBA" id="ARBA00023136"/>
    </source>
</evidence>
<dbReference type="InterPro" id="IPR025966">
    <property type="entry name" value="OppC_N"/>
</dbReference>
<evidence type="ECO:0000256" key="2">
    <source>
        <dbReference type="ARBA" id="ARBA00022448"/>
    </source>
</evidence>
<dbReference type="Proteomes" id="UP000240542">
    <property type="component" value="Unassembled WGS sequence"/>
</dbReference>
<evidence type="ECO:0000259" key="8">
    <source>
        <dbReference type="PROSITE" id="PS50928"/>
    </source>
</evidence>
<evidence type="ECO:0000256" key="1">
    <source>
        <dbReference type="ARBA" id="ARBA00004651"/>
    </source>
</evidence>
<name>A0A2P8DSV8_9ACTN</name>
<feature type="domain" description="ABC transmembrane type-1" evidence="8">
    <location>
        <begin position="84"/>
        <end position="273"/>
    </location>
</feature>
<accession>A0A2P8DSV8</accession>
<keyword evidence="3" id="KW-1003">Cell membrane</keyword>
<keyword evidence="2 7" id="KW-0813">Transport</keyword>
<dbReference type="PROSITE" id="PS50928">
    <property type="entry name" value="ABC_TM1"/>
    <property type="match status" value="1"/>
</dbReference>
<sequence>MATAVPPAAPPESRRAPAWRRALRNPRISIAGGLLLVAALAAALAPVITPFDYRDQVALPLTGSGLLGTDDFGRDVLSRLVMGMRTSLVVAAAAVVIAAVLGVLAGLVAGYLGGWTAVAVTRGADILLSFPAVVLAIAAVAILGPELRNVVIVIGVLYVPRFARIVYVQVLTVRSAEYVDAARVMGAGPMRIMLRTVLPNIAAPIIVQTSLSLSFAVQVEAGLSFLGLGAQPPLPSLGTMVAAGRDFLEVQPSLLIHPAVVIIAIVLALNVLGDGLRDLLDPRRAAR</sequence>
<dbReference type="PANTHER" id="PTHR43386:SF25">
    <property type="entry name" value="PEPTIDE ABC TRANSPORTER PERMEASE PROTEIN"/>
    <property type="match status" value="1"/>
</dbReference>
<dbReference type="OrthoDB" id="8906042at2"/>
<dbReference type="RefSeq" id="WP_106581627.1">
    <property type="nucleotide sequence ID" value="NZ_PYGA01000002.1"/>
</dbReference>
<reference evidence="9 10" key="1">
    <citation type="submission" date="2018-03" db="EMBL/GenBank/DDBJ databases">
        <title>Genomic Encyclopedia of Archaeal and Bacterial Type Strains, Phase II (KMG-II): from individual species to whole genera.</title>
        <authorList>
            <person name="Goeker M."/>
        </authorList>
    </citation>
    <scope>NUCLEOTIDE SEQUENCE [LARGE SCALE GENOMIC DNA]</scope>
    <source>
        <strain evidence="9 10">DSM 45312</strain>
    </source>
</reference>
<keyword evidence="6 7" id="KW-0472">Membrane</keyword>
<dbReference type="InterPro" id="IPR035906">
    <property type="entry name" value="MetI-like_sf"/>
</dbReference>
<protein>
    <submittedName>
        <fullName evidence="9">Peptide/nickel transport system permease protein</fullName>
    </submittedName>
</protein>
<dbReference type="SUPFAM" id="SSF161098">
    <property type="entry name" value="MetI-like"/>
    <property type="match status" value="1"/>
</dbReference>
<feature type="transmembrane region" description="Helical" evidence="7">
    <location>
        <begin position="88"/>
        <end position="112"/>
    </location>
</feature>
<evidence type="ECO:0000256" key="4">
    <source>
        <dbReference type="ARBA" id="ARBA00022692"/>
    </source>
</evidence>
<dbReference type="Gene3D" id="1.10.3720.10">
    <property type="entry name" value="MetI-like"/>
    <property type="match status" value="1"/>
</dbReference>
<dbReference type="CDD" id="cd06261">
    <property type="entry name" value="TM_PBP2"/>
    <property type="match status" value="1"/>
</dbReference>
<feature type="transmembrane region" description="Helical" evidence="7">
    <location>
        <begin position="254"/>
        <end position="273"/>
    </location>
</feature>
<dbReference type="GO" id="GO:0005886">
    <property type="term" value="C:plasma membrane"/>
    <property type="evidence" value="ECO:0007669"/>
    <property type="project" value="UniProtKB-SubCell"/>
</dbReference>
<dbReference type="GO" id="GO:0055085">
    <property type="term" value="P:transmembrane transport"/>
    <property type="evidence" value="ECO:0007669"/>
    <property type="project" value="InterPro"/>
</dbReference>
<dbReference type="Pfam" id="PF12911">
    <property type="entry name" value="OppC_N"/>
    <property type="match status" value="1"/>
</dbReference>
<evidence type="ECO:0000256" key="3">
    <source>
        <dbReference type="ARBA" id="ARBA00022475"/>
    </source>
</evidence>
<dbReference type="EMBL" id="PYGA01000002">
    <property type="protein sequence ID" value="PSL00297.1"/>
    <property type="molecule type" value="Genomic_DNA"/>
</dbReference>
<feature type="transmembrane region" description="Helical" evidence="7">
    <location>
        <begin position="124"/>
        <end position="144"/>
    </location>
</feature>
<feature type="transmembrane region" description="Helical" evidence="7">
    <location>
        <begin position="192"/>
        <end position="217"/>
    </location>
</feature>
<dbReference type="InterPro" id="IPR050366">
    <property type="entry name" value="BP-dependent_transpt_permease"/>
</dbReference>
<evidence type="ECO:0000313" key="10">
    <source>
        <dbReference type="Proteomes" id="UP000240542"/>
    </source>
</evidence>
<keyword evidence="5 7" id="KW-1133">Transmembrane helix</keyword>
<comment type="similarity">
    <text evidence="7">Belongs to the binding-protein-dependent transport system permease family.</text>
</comment>
<keyword evidence="10" id="KW-1185">Reference proteome</keyword>
<organism evidence="9 10">
    <name type="scientific">Murinocardiopsis flavida</name>
    <dbReference type="NCBI Taxonomy" id="645275"/>
    <lineage>
        <taxon>Bacteria</taxon>
        <taxon>Bacillati</taxon>
        <taxon>Actinomycetota</taxon>
        <taxon>Actinomycetes</taxon>
        <taxon>Streptosporangiales</taxon>
        <taxon>Nocardiopsidaceae</taxon>
        <taxon>Murinocardiopsis</taxon>
    </lineage>
</organism>